<evidence type="ECO:0000256" key="1">
    <source>
        <dbReference type="ARBA" id="ARBA00022737"/>
    </source>
</evidence>
<accession>A0ABQ5AUQ4</accession>
<evidence type="ECO:0000313" key="4">
    <source>
        <dbReference type="Proteomes" id="UP001151760"/>
    </source>
</evidence>
<keyword evidence="4" id="KW-1185">Reference proteome</keyword>
<evidence type="ECO:0000256" key="2">
    <source>
        <dbReference type="ARBA" id="ARBA00023122"/>
    </source>
</evidence>
<dbReference type="SUPFAM" id="SSF81340">
    <property type="entry name" value="Clc chloride channel"/>
    <property type="match status" value="1"/>
</dbReference>
<reference evidence="3" key="1">
    <citation type="journal article" date="2022" name="Int. J. Mol. Sci.">
        <title>Draft Genome of Tanacetum Coccineum: Genomic Comparison of Closely Related Tanacetum-Family Plants.</title>
        <authorList>
            <person name="Yamashiro T."/>
            <person name="Shiraishi A."/>
            <person name="Nakayama K."/>
            <person name="Satake H."/>
        </authorList>
    </citation>
    <scope>NUCLEOTIDE SEQUENCE</scope>
</reference>
<keyword evidence="2" id="KW-0129">CBS domain</keyword>
<proteinExistence type="predicted"/>
<gene>
    <name evidence="3" type="ORF">Tco_0839430</name>
</gene>
<dbReference type="InterPro" id="IPR051280">
    <property type="entry name" value="Cl-channel/antiporter"/>
</dbReference>
<dbReference type="InterPro" id="IPR014743">
    <property type="entry name" value="Cl-channel_core"/>
</dbReference>
<dbReference type="PANTHER" id="PTHR11689">
    <property type="entry name" value="CHLORIDE CHANNEL PROTEIN CLC FAMILY MEMBER"/>
    <property type="match status" value="1"/>
</dbReference>
<dbReference type="PANTHER" id="PTHR11689:SF168">
    <property type="entry name" value="CHLORIDE CHANNEL PROTEIN"/>
    <property type="match status" value="1"/>
</dbReference>
<dbReference type="Gene3D" id="1.10.3080.10">
    <property type="entry name" value="Clc chloride channel"/>
    <property type="match status" value="1"/>
</dbReference>
<protein>
    <submittedName>
        <fullName evidence="3">Chloride channel protein CLC-c-like protein</fullName>
    </submittedName>
</protein>
<name>A0ABQ5AUQ4_9ASTR</name>
<sequence>MCQIFNTLCHGMDHTVLLIGLATGLVAFFNNNAVENIDGFKLLLTDNLMLKQNAVIIRVLFHLSWYVNVVLATCAAVRCAYIAPAAAGSGIPEVKAYLNGVDAHSILPPSTLFVKVDENSIVLIVAKAMMLDKNVR</sequence>
<dbReference type="EMBL" id="BQNB010012549">
    <property type="protein sequence ID" value="GJT04968.1"/>
    <property type="molecule type" value="Genomic_DNA"/>
</dbReference>
<evidence type="ECO:0000313" key="3">
    <source>
        <dbReference type="EMBL" id="GJT04968.1"/>
    </source>
</evidence>
<organism evidence="3 4">
    <name type="scientific">Tanacetum coccineum</name>
    <dbReference type="NCBI Taxonomy" id="301880"/>
    <lineage>
        <taxon>Eukaryota</taxon>
        <taxon>Viridiplantae</taxon>
        <taxon>Streptophyta</taxon>
        <taxon>Embryophyta</taxon>
        <taxon>Tracheophyta</taxon>
        <taxon>Spermatophyta</taxon>
        <taxon>Magnoliopsida</taxon>
        <taxon>eudicotyledons</taxon>
        <taxon>Gunneridae</taxon>
        <taxon>Pentapetalae</taxon>
        <taxon>asterids</taxon>
        <taxon>campanulids</taxon>
        <taxon>Asterales</taxon>
        <taxon>Asteraceae</taxon>
        <taxon>Asteroideae</taxon>
        <taxon>Anthemideae</taxon>
        <taxon>Anthemidinae</taxon>
        <taxon>Tanacetum</taxon>
    </lineage>
</organism>
<comment type="caution">
    <text evidence="3">The sequence shown here is derived from an EMBL/GenBank/DDBJ whole genome shotgun (WGS) entry which is preliminary data.</text>
</comment>
<keyword evidence="1" id="KW-0677">Repeat</keyword>
<reference evidence="3" key="2">
    <citation type="submission" date="2022-01" db="EMBL/GenBank/DDBJ databases">
        <authorList>
            <person name="Yamashiro T."/>
            <person name="Shiraishi A."/>
            <person name="Satake H."/>
            <person name="Nakayama K."/>
        </authorList>
    </citation>
    <scope>NUCLEOTIDE SEQUENCE</scope>
</reference>
<dbReference type="Proteomes" id="UP001151760">
    <property type="component" value="Unassembled WGS sequence"/>
</dbReference>